<accession>A0ACC6Q0Y8</accession>
<protein>
    <submittedName>
        <fullName evidence="1">Uncharacterized protein</fullName>
    </submittedName>
</protein>
<proteinExistence type="predicted"/>
<sequence length="75" mass="8344">MSDDPTEPESFGDDEVPELDEEVPEADAVEQYTRVDPEDTDDPLPLPGLDPVEEVNEADAAEQARVVPLDEDDYR</sequence>
<gene>
    <name evidence="1" type="ORF">WKI67_28195</name>
</gene>
<organism evidence="1 2">
    <name type="scientific">Streptomyces achmelvichensis</name>
    <dbReference type="NCBI Taxonomy" id="3134111"/>
    <lineage>
        <taxon>Bacteria</taxon>
        <taxon>Bacillati</taxon>
        <taxon>Actinomycetota</taxon>
        <taxon>Actinomycetes</taxon>
        <taxon>Kitasatosporales</taxon>
        <taxon>Streptomycetaceae</taxon>
        <taxon>Streptomyces</taxon>
    </lineage>
</organism>
<comment type="caution">
    <text evidence="1">The sequence shown here is derived from an EMBL/GenBank/DDBJ whole genome shotgun (WGS) entry which is preliminary data.</text>
</comment>
<evidence type="ECO:0000313" key="1">
    <source>
        <dbReference type="EMBL" id="MEJ8637254.1"/>
    </source>
</evidence>
<evidence type="ECO:0000313" key="2">
    <source>
        <dbReference type="Proteomes" id="UP001377168"/>
    </source>
</evidence>
<reference evidence="1" key="1">
    <citation type="submission" date="2024-03" db="EMBL/GenBank/DDBJ databases">
        <title>Novel Streptomyces species of biotechnological and ecological value are a feature of Machair soil.</title>
        <authorList>
            <person name="Prole J.R."/>
            <person name="Goodfellow M."/>
            <person name="Allenby N."/>
            <person name="Ward A.C."/>
        </authorList>
    </citation>
    <scope>NUCLEOTIDE SEQUENCE</scope>
    <source>
        <strain evidence="1">MS2.AVA.5</strain>
    </source>
</reference>
<name>A0ACC6Q0Y8_9ACTN</name>
<keyword evidence="2" id="KW-1185">Reference proteome</keyword>
<dbReference type="Proteomes" id="UP001377168">
    <property type="component" value="Unassembled WGS sequence"/>
</dbReference>
<dbReference type="EMBL" id="JBBKAJ010000022">
    <property type="protein sequence ID" value="MEJ8637254.1"/>
    <property type="molecule type" value="Genomic_DNA"/>
</dbReference>